<dbReference type="Gene3D" id="3.40.30.10">
    <property type="entry name" value="Glutaredoxin"/>
    <property type="match status" value="1"/>
</dbReference>
<reference evidence="3 4" key="2">
    <citation type="journal article" date="2021" name="Genomics">
        <title>High-quality reference genome for Clonorchis sinensis.</title>
        <authorList>
            <person name="Young N.D."/>
            <person name="Stroehlein A.J."/>
            <person name="Kinkar L."/>
            <person name="Wang T."/>
            <person name="Sohn W.M."/>
            <person name="Chang B.C.H."/>
            <person name="Kaur P."/>
            <person name="Weisz D."/>
            <person name="Dudchenko O."/>
            <person name="Aiden E.L."/>
            <person name="Korhonen P.K."/>
            <person name="Gasser R.B."/>
        </authorList>
    </citation>
    <scope>NUCLEOTIDE SEQUENCE [LARGE SCALE GENOMIC DNA]</scope>
    <source>
        <strain evidence="3">Cs-k2</strain>
    </source>
</reference>
<feature type="compositionally biased region" description="Basic and acidic residues" evidence="2">
    <location>
        <begin position="29"/>
        <end position="42"/>
    </location>
</feature>
<protein>
    <submittedName>
        <fullName evidence="3">Migration and invasion enhancer 1</fullName>
    </submittedName>
</protein>
<accession>A0A8T1MWD8</accession>
<dbReference type="Pfam" id="PF10262">
    <property type="entry name" value="Rdx"/>
    <property type="match status" value="1"/>
</dbReference>
<reference evidence="3 4" key="1">
    <citation type="journal article" date="2018" name="Biotechnol. Adv.">
        <title>Improved genomic resources and new bioinformatic workflow for the carcinogenic parasite Clonorchis sinensis: Biotechnological implications.</title>
        <authorList>
            <person name="Wang D."/>
            <person name="Korhonen P.K."/>
            <person name="Gasser R.B."/>
            <person name="Young N.D."/>
        </authorList>
    </citation>
    <scope>NUCLEOTIDE SEQUENCE [LARGE SCALE GENOMIC DNA]</scope>
    <source>
        <strain evidence="3">Cs-k2</strain>
    </source>
</reference>
<dbReference type="Proteomes" id="UP000286415">
    <property type="component" value="Unassembled WGS sequence"/>
</dbReference>
<evidence type="ECO:0000256" key="2">
    <source>
        <dbReference type="SAM" id="MobiDB-lite"/>
    </source>
</evidence>
<keyword evidence="4" id="KW-1185">Reference proteome</keyword>
<proteinExistence type="predicted"/>
<dbReference type="NCBIfam" id="TIGR02174">
    <property type="entry name" value="CXXU_selWTH"/>
    <property type="match status" value="1"/>
</dbReference>
<organism evidence="3 4">
    <name type="scientific">Clonorchis sinensis</name>
    <name type="common">Chinese liver fluke</name>
    <dbReference type="NCBI Taxonomy" id="79923"/>
    <lineage>
        <taxon>Eukaryota</taxon>
        <taxon>Metazoa</taxon>
        <taxon>Spiralia</taxon>
        <taxon>Lophotrochozoa</taxon>
        <taxon>Platyhelminthes</taxon>
        <taxon>Trematoda</taxon>
        <taxon>Digenea</taxon>
        <taxon>Opisthorchiida</taxon>
        <taxon>Opisthorchiata</taxon>
        <taxon>Opisthorchiidae</taxon>
        <taxon>Clonorchis</taxon>
    </lineage>
</organism>
<sequence length="136" mass="15395">MQIYLSRPSEVPHPLLSGTIRTGPGNLRYTERPDRHRTEKPNTSDLEVSYFSRYEVRAKRLYAKALEAVPSASIKVQVGRKGAFEVVVNGMKVFSKLEMGYFPKIERVVEEIRAVANGIRPKKLTEKEDTSNCPVS</sequence>
<dbReference type="OrthoDB" id="5962009at2759"/>
<dbReference type="AlphaFoldDB" id="A0A8T1MWD8"/>
<keyword evidence="1" id="KW-0676">Redox-active center</keyword>
<comment type="caution">
    <text evidence="3">The sequence shown here is derived from an EMBL/GenBank/DDBJ whole genome shotgun (WGS) entry which is preliminary data.</text>
</comment>
<evidence type="ECO:0000313" key="3">
    <source>
        <dbReference type="EMBL" id="KAG5453687.1"/>
    </source>
</evidence>
<name>A0A8T1MWD8_CLOSI</name>
<evidence type="ECO:0000313" key="4">
    <source>
        <dbReference type="Proteomes" id="UP000286415"/>
    </source>
</evidence>
<gene>
    <name evidence="3" type="ORF">CSKR_201811</name>
</gene>
<dbReference type="InterPro" id="IPR036249">
    <property type="entry name" value="Thioredoxin-like_sf"/>
</dbReference>
<dbReference type="SUPFAM" id="SSF52833">
    <property type="entry name" value="Thioredoxin-like"/>
    <property type="match status" value="1"/>
</dbReference>
<evidence type="ECO:0000256" key="1">
    <source>
        <dbReference type="ARBA" id="ARBA00023284"/>
    </source>
</evidence>
<dbReference type="InterPro" id="IPR011893">
    <property type="entry name" value="Selenoprotein_Rdx-typ"/>
</dbReference>
<dbReference type="EMBL" id="NIRI02000010">
    <property type="protein sequence ID" value="KAG5453687.1"/>
    <property type="molecule type" value="Genomic_DNA"/>
</dbReference>
<feature type="region of interest" description="Disordered" evidence="2">
    <location>
        <begin position="1"/>
        <end position="44"/>
    </location>
</feature>